<feature type="chain" id="PRO_5041206186" description="Secreted protein" evidence="1">
    <location>
        <begin position="32"/>
        <end position="162"/>
    </location>
</feature>
<dbReference type="EMBL" id="JAULSV010000005">
    <property type="protein sequence ID" value="KAK0643074.1"/>
    <property type="molecule type" value="Genomic_DNA"/>
</dbReference>
<evidence type="ECO:0000313" key="3">
    <source>
        <dbReference type="Proteomes" id="UP001174936"/>
    </source>
</evidence>
<evidence type="ECO:0000313" key="2">
    <source>
        <dbReference type="EMBL" id="KAK0643074.1"/>
    </source>
</evidence>
<gene>
    <name evidence="2" type="ORF">B0T16DRAFT_176520</name>
</gene>
<accession>A0AA39XZP4</accession>
<proteinExistence type="predicted"/>
<protein>
    <recommendedName>
        <fullName evidence="4">Secreted protein</fullName>
    </recommendedName>
</protein>
<feature type="signal peptide" evidence="1">
    <location>
        <begin position="1"/>
        <end position="31"/>
    </location>
</feature>
<dbReference type="Proteomes" id="UP001174936">
    <property type="component" value="Unassembled WGS sequence"/>
</dbReference>
<evidence type="ECO:0000256" key="1">
    <source>
        <dbReference type="SAM" id="SignalP"/>
    </source>
</evidence>
<dbReference type="AlphaFoldDB" id="A0AA39XZP4"/>
<comment type="caution">
    <text evidence="2">The sequence shown here is derived from an EMBL/GenBank/DDBJ whole genome shotgun (WGS) entry which is preliminary data.</text>
</comment>
<keyword evidence="1" id="KW-0732">Signal</keyword>
<evidence type="ECO:0008006" key="4">
    <source>
        <dbReference type="Google" id="ProtNLM"/>
    </source>
</evidence>
<sequence>MYCMCWRFCSMPSACWCVFVMLAAQFQCAEYGPYCFLFYVRWIKAWPQIRGFSPHNTLGGLKLDDHPRYCTALAGWEREETKNKQQDILEVPTARKEKDKGFSQIAEEAPSTPPILASRQCHGVPHSALVVSMASCGLFEPDIISSLIRDRPARQHPFEAEI</sequence>
<name>A0AA39XZP4_9PEZI</name>
<reference evidence="2" key="1">
    <citation type="submission" date="2023-06" db="EMBL/GenBank/DDBJ databases">
        <title>Genome-scale phylogeny and comparative genomics of the fungal order Sordariales.</title>
        <authorList>
            <consortium name="Lawrence Berkeley National Laboratory"/>
            <person name="Hensen N."/>
            <person name="Bonometti L."/>
            <person name="Westerberg I."/>
            <person name="Brannstrom I.O."/>
            <person name="Guillou S."/>
            <person name="Cros-Aarteil S."/>
            <person name="Calhoun S."/>
            <person name="Haridas S."/>
            <person name="Kuo A."/>
            <person name="Mondo S."/>
            <person name="Pangilinan J."/>
            <person name="Riley R."/>
            <person name="Labutti K."/>
            <person name="Andreopoulos B."/>
            <person name="Lipzen A."/>
            <person name="Chen C."/>
            <person name="Yanf M."/>
            <person name="Daum C."/>
            <person name="Ng V."/>
            <person name="Clum A."/>
            <person name="Steindorff A."/>
            <person name="Ohm R."/>
            <person name="Martin F."/>
            <person name="Silar P."/>
            <person name="Natvig D."/>
            <person name="Lalanne C."/>
            <person name="Gautier V."/>
            <person name="Ament-Velasquez S.L."/>
            <person name="Kruys A."/>
            <person name="Hutchinson M.I."/>
            <person name="Powell A.J."/>
            <person name="Barry K."/>
            <person name="Miller A.N."/>
            <person name="Grigoriev I.V."/>
            <person name="Debuchy R."/>
            <person name="Gladieux P."/>
            <person name="Thoren M.H."/>
            <person name="Johannesson H."/>
        </authorList>
    </citation>
    <scope>NUCLEOTIDE SEQUENCE</scope>
    <source>
        <strain evidence="2">SMH2532-1</strain>
    </source>
</reference>
<keyword evidence="3" id="KW-1185">Reference proteome</keyword>
<organism evidence="2 3">
    <name type="scientific">Cercophora newfieldiana</name>
    <dbReference type="NCBI Taxonomy" id="92897"/>
    <lineage>
        <taxon>Eukaryota</taxon>
        <taxon>Fungi</taxon>
        <taxon>Dikarya</taxon>
        <taxon>Ascomycota</taxon>
        <taxon>Pezizomycotina</taxon>
        <taxon>Sordariomycetes</taxon>
        <taxon>Sordariomycetidae</taxon>
        <taxon>Sordariales</taxon>
        <taxon>Lasiosphaeriaceae</taxon>
        <taxon>Cercophora</taxon>
    </lineage>
</organism>